<dbReference type="RefSeq" id="WP_154371051.1">
    <property type="nucleotide sequence ID" value="NZ_WKJJ01000001.1"/>
</dbReference>
<keyword evidence="1" id="KW-1133">Transmembrane helix</keyword>
<sequence length="97" mass="10519">MKICLLLCQGDLMNTFRQMAVVAVLGFIVGGAFLVQDGLLAMVLAGSIGAAIMLLIYCLCLVVASHCRLSFIVTLLDSGLDAEERRHVEVTLTNDYR</sequence>
<keyword evidence="1" id="KW-0812">Transmembrane</keyword>
<gene>
    <name evidence="2" type="ORF">GJ700_02490</name>
</gene>
<dbReference type="AlphaFoldDB" id="A0A7X2IIC7"/>
<organism evidence="2 3">
    <name type="scientific">Pseudoduganella rivuli</name>
    <dbReference type="NCBI Taxonomy" id="2666085"/>
    <lineage>
        <taxon>Bacteria</taxon>
        <taxon>Pseudomonadati</taxon>
        <taxon>Pseudomonadota</taxon>
        <taxon>Betaproteobacteria</taxon>
        <taxon>Burkholderiales</taxon>
        <taxon>Oxalobacteraceae</taxon>
        <taxon>Telluria group</taxon>
        <taxon>Pseudoduganella</taxon>
    </lineage>
</organism>
<feature type="transmembrane region" description="Helical" evidence="1">
    <location>
        <begin position="12"/>
        <end position="33"/>
    </location>
</feature>
<keyword evidence="1" id="KW-0472">Membrane</keyword>
<proteinExistence type="predicted"/>
<dbReference type="Proteomes" id="UP000446768">
    <property type="component" value="Unassembled WGS sequence"/>
</dbReference>
<evidence type="ECO:0000313" key="3">
    <source>
        <dbReference type="Proteomes" id="UP000446768"/>
    </source>
</evidence>
<comment type="caution">
    <text evidence="2">The sequence shown here is derived from an EMBL/GenBank/DDBJ whole genome shotgun (WGS) entry which is preliminary data.</text>
</comment>
<dbReference type="EMBL" id="WKJJ01000001">
    <property type="protein sequence ID" value="MRV70587.1"/>
    <property type="molecule type" value="Genomic_DNA"/>
</dbReference>
<accession>A0A7X2IIC7</accession>
<protein>
    <submittedName>
        <fullName evidence="2">Uncharacterized protein</fullName>
    </submittedName>
</protein>
<evidence type="ECO:0000313" key="2">
    <source>
        <dbReference type="EMBL" id="MRV70587.1"/>
    </source>
</evidence>
<evidence type="ECO:0000256" key="1">
    <source>
        <dbReference type="SAM" id="Phobius"/>
    </source>
</evidence>
<keyword evidence="3" id="KW-1185">Reference proteome</keyword>
<reference evidence="2 3" key="1">
    <citation type="submission" date="2019-11" db="EMBL/GenBank/DDBJ databases">
        <title>Novel species isolated from a subtropical stream in China.</title>
        <authorList>
            <person name="Lu H."/>
        </authorList>
    </citation>
    <scope>NUCLEOTIDE SEQUENCE [LARGE SCALE GENOMIC DNA]</scope>
    <source>
        <strain evidence="2 3">FT92W</strain>
    </source>
</reference>
<feature type="transmembrane region" description="Helical" evidence="1">
    <location>
        <begin position="39"/>
        <end position="64"/>
    </location>
</feature>
<name>A0A7X2IIC7_9BURK</name>